<gene>
    <name evidence="9" type="ORF">SAMN04488082_109101</name>
</gene>
<dbReference type="FunFam" id="3.40.50.300:FF:000006">
    <property type="entry name" value="DNA-binding transcriptional regulator NtrC"/>
    <property type="match status" value="1"/>
</dbReference>
<dbReference type="SUPFAM" id="SSF52172">
    <property type="entry name" value="CheY-like"/>
    <property type="match status" value="1"/>
</dbReference>
<dbReference type="Gene3D" id="3.40.50.2300">
    <property type="match status" value="1"/>
</dbReference>
<dbReference type="InterPro" id="IPR025943">
    <property type="entry name" value="Sigma_54_int_dom_ATP-bd_2"/>
</dbReference>
<evidence type="ECO:0000256" key="6">
    <source>
        <dbReference type="PROSITE-ProRule" id="PRU00169"/>
    </source>
</evidence>
<dbReference type="RefSeq" id="WP_092375047.1">
    <property type="nucleotide sequence ID" value="NZ_FORX01000009.1"/>
</dbReference>
<dbReference type="InterPro" id="IPR002197">
    <property type="entry name" value="HTH_Fis"/>
</dbReference>
<dbReference type="Pfam" id="PF00158">
    <property type="entry name" value="Sigma54_activat"/>
    <property type="match status" value="1"/>
</dbReference>
<dbReference type="Gene3D" id="1.10.8.60">
    <property type="match status" value="1"/>
</dbReference>
<dbReference type="PANTHER" id="PTHR32071">
    <property type="entry name" value="TRANSCRIPTIONAL REGULATORY PROTEIN"/>
    <property type="match status" value="1"/>
</dbReference>
<organism evidence="9 10">
    <name type="scientific">Desulfomicrobium apsheronum</name>
    <dbReference type="NCBI Taxonomy" id="52560"/>
    <lineage>
        <taxon>Bacteria</taxon>
        <taxon>Pseudomonadati</taxon>
        <taxon>Thermodesulfobacteriota</taxon>
        <taxon>Desulfovibrionia</taxon>
        <taxon>Desulfovibrionales</taxon>
        <taxon>Desulfomicrobiaceae</taxon>
        <taxon>Desulfomicrobium</taxon>
    </lineage>
</organism>
<dbReference type="Gene3D" id="3.40.50.300">
    <property type="entry name" value="P-loop containing nucleotide triphosphate hydrolases"/>
    <property type="match status" value="1"/>
</dbReference>
<dbReference type="InterPro" id="IPR011006">
    <property type="entry name" value="CheY-like_superfamily"/>
</dbReference>
<dbReference type="Proteomes" id="UP000198635">
    <property type="component" value="Unassembled WGS sequence"/>
</dbReference>
<dbReference type="SUPFAM" id="SSF52540">
    <property type="entry name" value="P-loop containing nucleoside triphosphate hydrolases"/>
    <property type="match status" value="1"/>
</dbReference>
<dbReference type="GO" id="GO:0043565">
    <property type="term" value="F:sequence-specific DNA binding"/>
    <property type="evidence" value="ECO:0007669"/>
    <property type="project" value="InterPro"/>
</dbReference>
<dbReference type="PANTHER" id="PTHR32071:SF13">
    <property type="entry name" value="RESPONSE REGULATOR HSFA"/>
    <property type="match status" value="1"/>
</dbReference>
<dbReference type="InterPro" id="IPR025662">
    <property type="entry name" value="Sigma_54_int_dom_ATP-bd_1"/>
</dbReference>
<evidence type="ECO:0000256" key="2">
    <source>
        <dbReference type="ARBA" id="ARBA00022840"/>
    </source>
</evidence>
<dbReference type="CDD" id="cd00009">
    <property type="entry name" value="AAA"/>
    <property type="match status" value="1"/>
</dbReference>
<sequence>MNLYPAHPVLLVDDEEEILASLRVTLALAGITNTVLCPDGSAALDIARDREVEAALLDVLMPGRKGDEILEGLLNLQPDLPVIMVTGVDDVDLAVSCMRKGAYDYIRKPADSERIVSALTRAFELRTMRRERHNLSAGFLNPAPPKSAAFNELVTHSPAMLRIFQYCEAIATSPEPVLIMGETGVGKELLARAIHNASARKGEFVAVNVAGLDDQAFSDSLFGHVRGAFTGADRARGGFMERAAGGTLFLDEIGDLPLQAQIKLLRVLQEREFYPMGSDRPKPLTARIISATNRPVDELKEVQRFRTDFYFRIATHSLTIPPLRHRPEDIAPLADHFLAQAATTYGHAIEFPARVLELLGGYAFPGNIRELRAMILDTAGRSQNGQFSLNVLAEKLSQIQPARQSGAPDHVFSNVPRLPTLKEGSEALVAEALKRAGGNQRRAAQLLGITPQALNSRLKRRSSSSV</sequence>
<dbReference type="PROSITE" id="PS00688">
    <property type="entry name" value="SIGMA54_INTERACT_3"/>
    <property type="match status" value="1"/>
</dbReference>
<dbReference type="AlphaFoldDB" id="A0A1I3VAN9"/>
<evidence type="ECO:0000256" key="1">
    <source>
        <dbReference type="ARBA" id="ARBA00022741"/>
    </source>
</evidence>
<keyword evidence="2" id="KW-0067">ATP-binding</keyword>
<dbReference type="InterPro" id="IPR002078">
    <property type="entry name" value="Sigma_54_int"/>
</dbReference>
<reference evidence="10" key="1">
    <citation type="submission" date="2016-10" db="EMBL/GenBank/DDBJ databases">
        <authorList>
            <person name="Varghese N."/>
            <person name="Submissions S."/>
        </authorList>
    </citation>
    <scope>NUCLEOTIDE SEQUENCE [LARGE SCALE GENOMIC DNA]</scope>
    <source>
        <strain evidence="10">DSM 5918</strain>
    </source>
</reference>
<dbReference type="GO" id="GO:0006355">
    <property type="term" value="P:regulation of DNA-templated transcription"/>
    <property type="evidence" value="ECO:0007669"/>
    <property type="project" value="InterPro"/>
</dbReference>
<dbReference type="InterPro" id="IPR058031">
    <property type="entry name" value="AAA_lid_NorR"/>
</dbReference>
<dbReference type="GO" id="GO:0005524">
    <property type="term" value="F:ATP binding"/>
    <property type="evidence" value="ECO:0007669"/>
    <property type="project" value="UniProtKB-KW"/>
</dbReference>
<evidence type="ECO:0000313" key="10">
    <source>
        <dbReference type="Proteomes" id="UP000198635"/>
    </source>
</evidence>
<evidence type="ECO:0000256" key="3">
    <source>
        <dbReference type="ARBA" id="ARBA00023015"/>
    </source>
</evidence>
<keyword evidence="10" id="KW-1185">Reference proteome</keyword>
<dbReference type="EMBL" id="FORX01000009">
    <property type="protein sequence ID" value="SFJ91446.1"/>
    <property type="molecule type" value="Genomic_DNA"/>
</dbReference>
<dbReference type="PROSITE" id="PS00676">
    <property type="entry name" value="SIGMA54_INTERACT_2"/>
    <property type="match status" value="1"/>
</dbReference>
<dbReference type="Pfam" id="PF02954">
    <property type="entry name" value="HTH_8"/>
    <property type="match status" value="1"/>
</dbReference>
<evidence type="ECO:0000259" key="8">
    <source>
        <dbReference type="PROSITE" id="PS50110"/>
    </source>
</evidence>
<keyword evidence="3" id="KW-0805">Transcription regulation</keyword>
<dbReference type="STRING" id="52560.SAMN04488082_109101"/>
<dbReference type="OrthoDB" id="5496274at2"/>
<feature type="domain" description="Response regulatory" evidence="8">
    <location>
        <begin position="8"/>
        <end position="123"/>
    </location>
</feature>
<dbReference type="InterPro" id="IPR025944">
    <property type="entry name" value="Sigma_54_int_dom_CS"/>
</dbReference>
<protein>
    <submittedName>
        <fullName evidence="9">DNA-binding transcriptional response regulator, NtrC family, contains REC, AAA-type ATPase, and a Fis-type DNA-binding domains</fullName>
    </submittedName>
</protein>
<name>A0A1I3VAN9_9BACT</name>
<feature type="domain" description="Sigma-54 factor interaction" evidence="7">
    <location>
        <begin position="153"/>
        <end position="380"/>
    </location>
</feature>
<dbReference type="SUPFAM" id="SSF46689">
    <property type="entry name" value="Homeodomain-like"/>
    <property type="match status" value="1"/>
</dbReference>
<dbReference type="InterPro" id="IPR003593">
    <property type="entry name" value="AAA+_ATPase"/>
</dbReference>
<evidence type="ECO:0000256" key="4">
    <source>
        <dbReference type="ARBA" id="ARBA00023125"/>
    </source>
</evidence>
<evidence type="ECO:0000256" key="5">
    <source>
        <dbReference type="ARBA" id="ARBA00023163"/>
    </source>
</evidence>
<dbReference type="GO" id="GO:0000160">
    <property type="term" value="P:phosphorelay signal transduction system"/>
    <property type="evidence" value="ECO:0007669"/>
    <property type="project" value="InterPro"/>
</dbReference>
<keyword evidence="4 9" id="KW-0238">DNA-binding</keyword>
<keyword evidence="6" id="KW-0597">Phosphoprotein</keyword>
<proteinExistence type="predicted"/>
<accession>A0A1I3VAN9</accession>
<dbReference type="PRINTS" id="PR01590">
    <property type="entry name" value="HTHFIS"/>
</dbReference>
<feature type="modified residue" description="4-aspartylphosphate" evidence="6">
    <location>
        <position position="58"/>
    </location>
</feature>
<dbReference type="PROSITE" id="PS00675">
    <property type="entry name" value="SIGMA54_INTERACT_1"/>
    <property type="match status" value="1"/>
</dbReference>
<dbReference type="InterPro" id="IPR009057">
    <property type="entry name" value="Homeodomain-like_sf"/>
</dbReference>
<keyword evidence="5" id="KW-0804">Transcription</keyword>
<dbReference type="SMART" id="SM00382">
    <property type="entry name" value="AAA"/>
    <property type="match status" value="1"/>
</dbReference>
<dbReference type="PROSITE" id="PS50045">
    <property type="entry name" value="SIGMA54_INTERACT_4"/>
    <property type="match status" value="1"/>
</dbReference>
<dbReference type="Pfam" id="PF00072">
    <property type="entry name" value="Response_reg"/>
    <property type="match status" value="1"/>
</dbReference>
<dbReference type="SMART" id="SM00448">
    <property type="entry name" value="REC"/>
    <property type="match status" value="1"/>
</dbReference>
<dbReference type="PROSITE" id="PS50110">
    <property type="entry name" value="RESPONSE_REGULATORY"/>
    <property type="match status" value="1"/>
</dbReference>
<evidence type="ECO:0000259" key="7">
    <source>
        <dbReference type="PROSITE" id="PS50045"/>
    </source>
</evidence>
<dbReference type="Gene3D" id="1.10.10.60">
    <property type="entry name" value="Homeodomain-like"/>
    <property type="match status" value="1"/>
</dbReference>
<dbReference type="InterPro" id="IPR027417">
    <property type="entry name" value="P-loop_NTPase"/>
</dbReference>
<keyword evidence="1" id="KW-0547">Nucleotide-binding</keyword>
<dbReference type="InterPro" id="IPR001789">
    <property type="entry name" value="Sig_transdc_resp-reg_receiver"/>
</dbReference>
<dbReference type="Pfam" id="PF25601">
    <property type="entry name" value="AAA_lid_14"/>
    <property type="match status" value="1"/>
</dbReference>
<evidence type="ECO:0000313" key="9">
    <source>
        <dbReference type="EMBL" id="SFJ91446.1"/>
    </source>
</evidence>